<evidence type="ECO:0000313" key="1">
    <source>
        <dbReference type="EMBL" id="CAN84010.1"/>
    </source>
</evidence>
<organism evidence="1">
    <name type="scientific">Vitis vinifera</name>
    <name type="common">Grape</name>
    <dbReference type="NCBI Taxonomy" id="29760"/>
    <lineage>
        <taxon>Eukaryota</taxon>
        <taxon>Viridiplantae</taxon>
        <taxon>Streptophyta</taxon>
        <taxon>Embryophyta</taxon>
        <taxon>Tracheophyta</taxon>
        <taxon>Spermatophyta</taxon>
        <taxon>Magnoliopsida</taxon>
        <taxon>eudicotyledons</taxon>
        <taxon>Gunneridae</taxon>
        <taxon>Pentapetalae</taxon>
        <taxon>rosids</taxon>
        <taxon>Vitales</taxon>
        <taxon>Vitaceae</taxon>
        <taxon>Viteae</taxon>
        <taxon>Vitis</taxon>
    </lineage>
</organism>
<gene>
    <name evidence="1" type="ORF">VITISV_036136</name>
</gene>
<accession>A5C771</accession>
<proteinExistence type="predicted"/>
<evidence type="ECO:0008006" key="2">
    <source>
        <dbReference type="Google" id="ProtNLM"/>
    </source>
</evidence>
<dbReference type="AlphaFoldDB" id="A5C771"/>
<reference evidence="1" key="1">
    <citation type="journal article" date="2007" name="PLoS ONE">
        <title>The first genome sequence of an elite grapevine cultivar (Pinot noir Vitis vinifera L.): coping with a highly heterozygous genome.</title>
        <authorList>
            <person name="Velasco R."/>
            <person name="Zharkikh A."/>
            <person name="Troggio M."/>
            <person name="Cartwright D.A."/>
            <person name="Cestaro A."/>
            <person name="Pruss D."/>
            <person name="Pindo M."/>
            <person name="FitzGerald L.M."/>
            <person name="Vezzulli S."/>
            <person name="Reid J."/>
            <person name="Malacarne G."/>
            <person name="Iliev D."/>
            <person name="Coppola G."/>
            <person name="Wardell B."/>
            <person name="Micheletti D."/>
            <person name="Macalma T."/>
            <person name="Facci M."/>
            <person name="Mitchell J.T."/>
            <person name="Perazzolli M."/>
            <person name="Eldredge G."/>
            <person name="Gatto P."/>
            <person name="Oyzerski R."/>
            <person name="Moretto M."/>
            <person name="Gutin N."/>
            <person name="Stefanini M."/>
            <person name="Chen Y."/>
            <person name="Segala C."/>
            <person name="Davenport C."/>
            <person name="Dematte L."/>
            <person name="Mraz A."/>
            <person name="Battilana J."/>
            <person name="Stormo K."/>
            <person name="Costa F."/>
            <person name="Tao Q."/>
            <person name="Si-Ammour A."/>
            <person name="Harkins T."/>
            <person name="Lackey A."/>
            <person name="Perbost C."/>
            <person name="Taillon B."/>
            <person name="Stella A."/>
            <person name="Solovyev V."/>
            <person name="Fawcett J.A."/>
            <person name="Sterck L."/>
            <person name="Vandepoele K."/>
            <person name="Grando S.M."/>
            <person name="Toppo S."/>
            <person name="Moser C."/>
            <person name="Lanchbury J."/>
            <person name="Bogden R."/>
            <person name="Skolnick M."/>
            <person name="Sgaramella V."/>
            <person name="Bhatnagar S.K."/>
            <person name="Fontana P."/>
            <person name="Gutin A."/>
            <person name="Van de Peer Y."/>
            <person name="Salamini F."/>
            <person name="Viola R."/>
        </authorList>
    </citation>
    <scope>NUCLEOTIDE SEQUENCE</scope>
</reference>
<protein>
    <recommendedName>
        <fullName evidence="2">Reverse transcriptase domain-containing protein</fullName>
    </recommendedName>
</protein>
<name>A5C771_VITVI</name>
<sequence>MNGDKAPRSNDSSKAFWTFCWPIVGKEVMLFFKNFHPKEVFRHNLNVTFLALVPKKGGADDIKYFNPINMVGNIYKLLAKELVNRLKRVVEKVASDFENAFAGSKQMRYLGSGPRVMNTGGNKHPPLAIDEESSVIVAHIERRERHAQLNCQRKTQKCGKQSSAGKHFPGEERIFMAKNETTYECRDERQ</sequence>
<dbReference type="EMBL" id="AM484735">
    <property type="protein sequence ID" value="CAN84010.1"/>
    <property type="molecule type" value="Genomic_DNA"/>
</dbReference>